<evidence type="ECO:0000313" key="15">
    <source>
        <dbReference type="Proteomes" id="UP000838763"/>
    </source>
</evidence>
<dbReference type="GO" id="GO:0005874">
    <property type="term" value="C:microtubule"/>
    <property type="evidence" value="ECO:0007669"/>
    <property type="project" value="UniProtKB-KW"/>
</dbReference>
<name>A0A9P1GVF8_9PEZI</name>
<evidence type="ECO:0000256" key="4">
    <source>
        <dbReference type="ARBA" id="ARBA00022741"/>
    </source>
</evidence>
<keyword evidence="4 10" id="KW-0547">Nucleotide-binding</keyword>
<feature type="domain" description="Kinesin motor" evidence="13">
    <location>
        <begin position="1"/>
        <end position="130"/>
    </location>
</feature>
<dbReference type="GO" id="GO:0003777">
    <property type="term" value="F:microtubule motor activity"/>
    <property type="evidence" value="ECO:0007669"/>
    <property type="project" value="InterPro"/>
</dbReference>
<comment type="subcellular location">
    <subcellularLocation>
        <location evidence="1">Cytoplasm</location>
        <location evidence="1">Cytoskeleton</location>
    </subcellularLocation>
</comment>
<evidence type="ECO:0000256" key="3">
    <source>
        <dbReference type="ARBA" id="ARBA00022701"/>
    </source>
</evidence>
<feature type="coiled-coil region" evidence="11">
    <location>
        <begin position="386"/>
        <end position="469"/>
    </location>
</feature>
<sequence length="664" mass="74875">MNQESSRSHSIFVITISQKHVETGSSKSGQLFLVDLAGSEKVGKTGASGQTLEEAKKINKSLSALGMVINALTDGKSSYVPYRDSKLTRILQESLGGNSRTTLIINCSPSSYNDMETLSTLRFGMRAKAIKNKAKVNAELSPAELKALLRKAQTQVTTFENYISSLEGEVQLWRAGESVPRIGGLVAETRAETPSLERSSTPGIPLDKDEREEFLRRENELQDQLAEKESQVTNAERQLKETREEMTYLKEHDSKIGKENERLTTDVNEFKMQFERLTFEGKEAQISMDALREQNAELTGELDEVKQQLLDVKMSVKESSAVLDEKEKRKAEKMAKMMAGFDLGSDVFTLPAIPSPEEFADIRQRLVETQGIVRQAELSTFGTAPNAAEARRRQELEERLQILQSEYEELLERNLGEADTEEIKARLETAYSNKQELQTKLVDDLKVEVAEKTAEIERMGTLVEDLQKRVASGSSTAMPNGKTVQQQMAEFDAMKKNLMRDLQNRCERVVELEISLDETREQYNNVLRSSNSRAQQKKMAFLERNLEQLTQVQRQLVEQNSALKKEVAIAERKLIARNERIQSLEGLLQDSQEKMAAASQRFEVQLAAVKERLEAAKAGSTRGLNSLPEVLAASALPMRAVPVTDVDYRFQCARREEEKHFKKH</sequence>
<accession>A0A9P1GVF8</accession>
<feature type="region of interest" description="Disordered" evidence="12">
    <location>
        <begin position="191"/>
        <end position="210"/>
    </location>
</feature>
<dbReference type="GO" id="GO:0008017">
    <property type="term" value="F:microtubule binding"/>
    <property type="evidence" value="ECO:0007669"/>
    <property type="project" value="InterPro"/>
</dbReference>
<feature type="coiled-coil region" evidence="11">
    <location>
        <begin position="509"/>
        <end position="601"/>
    </location>
</feature>
<dbReference type="CDD" id="cd23649">
    <property type="entry name" value="Khc_CBD_cc"/>
    <property type="match status" value="1"/>
</dbReference>
<evidence type="ECO:0000256" key="10">
    <source>
        <dbReference type="RuleBase" id="RU000394"/>
    </source>
</evidence>
<dbReference type="InterPro" id="IPR027417">
    <property type="entry name" value="P-loop_NTPase"/>
</dbReference>
<keyword evidence="8" id="KW-0206">Cytoskeleton</keyword>
<evidence type="ECO:0000256" key="12">
    <source>
        <dbReference type="SAM" id="MobiDB-lite"/>
    </source>
</evidence>
<organism evidence="14 15">
    <name type="scientific">Parascedosporium putredinis</name>
    <dbReference type="NCBI Taxonomy" id="1442378"/>
    <lineage>
        <taxon>Eukaryota</taxon>
        <taxon>Fungi</taxon>
        <taxon>Dikarya</taxon>
        <taxon>Ascomycota</taxon>
        <taxon>Pezizomycotina</taxon>
        <taxon>Sordariomycetes</taxon>
        <taxon>Hypocreomycetidae</taxon>
        <taxon>Microascales</taxon>
        <taxon>Microascaceae</taxon>
        <taxon>Parascedosporium</taxon>
    </lineage>
</organism>
<dbReference type="PROSITE" id="PS00411">
    <property type="entry name" value="KINESIN_MOTOR_1"/>
    <property type="match status" value="1"/>
</dbReference>
<dbReference type="PANTHER" id="PTHR47968:SF75">
    <property type="entry name" value="CENTROMERE-ASSOCIATED PROTEIN E"/>
    <property type="match status" value="1"/>
</dbReference>
<evidence type="ECO:0000313" key="14">
    <source>
        <dbReference type="EMBL" id="CAI4210700.1"/>
    </source>
</evidence>
<dbReference type="PRINTS" id="PR00380">
    <property type="entry name" value="KINESINHEAVY"/>
</dbReference>
<keyword evidence="7 10" id="KW-0505">Motor protein</keyword>
<dbReference type="Proteomes" id="UP000838763">
    <property type="component" value="Unassembled WGS sequence"/>
</dbReference>
<dbReference type="PANTHER" id="PTHR47968">
    <property type="entry name" value="CENTROMERE PROTEIN E"/>
    <property type="match status" value="1"/>
</dbReference>
<comment type="similarity">
    <text evidence="9 10">Belongs to the TRAFAC class myosin-kinesin ATPase superfamily. Kinesin family.</text>
</comment>
<evidence type="ECO:0000256" key="9">
    <source>
        <dbReference type="PROSITE-ProRule" id="PRU00283"/>
    </source>
</evidence>
<reference evidence="14" key="1">
    <citation type="submission" date="2022-11" db="EMBL/GenBank/DDBJ databases">
        <authorList>
            <person name="Scott C."/>
            <person name="Bruce N."/>
        </authorList>
    </citation>
    <scope>NUCLEOTIDE SEQUENCE</scope>
</reference>
<keyword evidence="2" id="KW-0963">Cytoplasm</keyword>
<protein>
    <recommendedName>
        <fullName evidence="10">Kinesin-like protein</fullName>
    </recommendedName>
</protein>
<dbReference type="Pfam" id="PF00225">
    <property type="entry name" value="Kinesin"/>
    <property type="match status" value="1"/>
</dbReference>
<dbReference type="InterPro" id="IPR019821">
    <property type="entry name" value="Kinesin_motor_CS"/>
</dbReference>
<gene>
    <name evidence="14" type="ORF">PPNO1_LOCUS501</name>
</gene>
<evidence type="ECO:0000256" key="7">
    <source>
        <dbReference type="ARBA" id="ARBA00023175"/>
    </source>
</evidence>
<dbReference type="InterPro" id="IPR027640">
    <property type="entry name" value="Kinesin-like_fam"/>
</dbReference>
<dbReference type="OrthoDB" id="3176171at2759"/>
<evidence type="ECO:0000256" key="5">
    <source>
        <dbReference type="ARBA" id="ARBA00022840"/>
    </source>
</evidence>
<dbReference type="AlphaFoldDB" id="A0A9P1GVF8"/>
<evidence type="ECO:0000256" key="8">
    <source>
        <dbReference type="ARBA" id="ARBA00023212"/>
    </source>
</evidence>
<evidence type="ECO:0000256" key="2">
    <source>
        <dbReference type="ARBA" id="ARBA00022490"/>
    </source>
</evidence>
<dbReference type="SMART" id="SM00129">
    <property type="entry name" value="KISc"/>
    <property type="match status" value="1"/>
</dbReference>
<dbReference type="Gene3D" id="3.40.850.10">
    <property type="entry name" value="Kinesin motor domain"/>
    <property type="match status" value="1"/>
</dbReference>
<evidence type="ECO:0000256" key="11">
    <source>
        <dbReference type="SAM" id="Coils"/>
    </source>
</evidence>
<dbReference type="GO" id="GO:0007018">
    <property type="term" value="P:microtubule-based movement"/>
    <property type="evidence" value="ECO:0007669"/>
    <property type="project" value="InterPro"/>
</dbReference>
<evidence type="ECO:0000256" key="6">
    <source>
        <dbReference type="ARBA" id="ARBA00023054"/>
    </source>
</evidence>
<keyword evidence="5 10" id="KW-0067">ATP-binding</keyword>
<dbReference type="InterPro" id="IPR001752">
    <property type="entry name" value="Kinesin_motor_dom"/>
</dbReference>
<dbReference type="GO" id="GO:0005524">
    <property type="term" value="F:ATP binding"/>
    <property type="evidence" value="ECO:0007669"/>
    <property type="project" value="UniProtKB-KW"/>
</dbReference>
<comment type="caution">
    <text evidence="9">Lacks conserved residue(s) required for the propagation of feature annotation.</text>
</comment>
<comment type="caution">
    <text evidence="14">The sequence shown here is derived from an EMBL/GenBank/DDBJ whole genome shotgun (WGS) entry which is preliminary data.</text>
</comment>
<dbReference type="SUPFAM" id="SSF52540">
    <property type="entry name" value="P-loop containing nucleoside triphosphate hydrolases"/>
    <property type="match status" value="1"/>
</dbReference>
<dbReference type="PROSITE" id="PS50067">
    <property type="entry name" value="KINESIN_MOTOR_2"/>
    <property type="match status" value="1"/>
</dbReference>
<evidence type="ECO:0000256" key="1">
    <source>
        <dbReference type="ARBA" id="ARBA00004245"/>
    </source>
</evidence>
<dbReference type="InterPro" id="IPR036961">
    <property type="entry name" value="Kinesin_motor_dom_sf"/>
</dbReference>
<proteinExistence type="inferred from homology"/>
<keyword evidence="6 11" id="KW-0175">Coiled coil</keyword>
<feature type="coiled-coil region" evidence="11">
    <location>
        <begin position="281"/>
        <end position="315"/>
    </location>
</feature>
<keyword evidence="15" id="KW-1185">Reference proteome</keyword>
<keyword evidence="3 10" id="KW-0493">Microtubule</keyword>
<dbReference type="InterPro" id="IPR059182">
    <property type="entry name" value="Khc_C"/>
</dbReference>
<dbReference type="EMBL" id="CALLCH030000001">
    <property type="protein sequence ID" value="CAI4210700.1"/>
    <property type="molecule type" value="Genomic_DNA"/>
</dbReference>
<evidence type="ECO:0000259" key="13">
    <source>
        <dbReference type="PROSITE" id="PS50067"/>
    </source>
</evidence>
<feature type="coiled-coil region" evidence="11">
    <location>
        <begin position="211"/>
        <end position="252"/>
    </location>
</feature>